<sequence>MKPTLVIMAAGMGSRYGGLKQVDPMGPNGEIVLDYSVYDAIRAGFGKVVFIIRRDIEKPFKEHIGDKLAEKIPVEYVFQSLEDLPDPYAVPEGREKPWGTGQAVLCCREVVSEPFAVINADDYYGRQGFELLAEELGGMDPESGDSCMVGFRIRNTLSPNGPVTRGVCEVEDGFLRRVVETFKIEEDEQGRVHSTEEGQVRELSGDEIASMNMWGFTPQIFTVLEDKFKTFLGEHGQEMKSEYLIPTVVDEMIREGLTRVKVMRSEDEWFGVTYPEDKPTVQKEIAQLVDEGRYPSPLWS</sequence>
<dbReference type="Gene3D" id="3.90.550.10">
    <property type="entry name" value="Spore Coat Polysaccharide Biosynthesis Protein SpsA, Chain A"/>
    <property type="match status" value="1"/>
</dbReference>
<dbReference type="SUPFAM" id="SSF53448">
    <property type="entry name" value="Nucleotide-diphospho-sugar transferases"/>
    <property type="match status" value="1"/>
</dbReference>
<reference evidence="1 2" key="2">
    <citation type="journal article" date="2016" name="ISME J.">
        <title>Characterization of the first cultured representative of Verrucomicrobia subdivision 5 indicates the proposal of a novel phylum.</title>
        <authorList>
            <person name="Spring S."/>
            <person name="Bunk B."/>
            <person name="Sproer C."/>
            <person name="Schumann P."/>
            <person name="Rohde M."/>
            <person name="Tindall B.J."/>
            <person name="Klenk H.P."/>
        </authorList>
    </citation>
    <scope>NUCLEOTIDE SEQUENCE [LARGE SCALE GENOMIC DNA]</scope>
    <source>
        <strain evidence="1 2">L21-Fru-AB</strain>
    </source>
</reference>
<dbReference type="STRING" id="1307763.L21SP4_02034"/>
<dbReference type="OrthoDB" id="9779926at2"/>
<name>A0A0G3EIJ9_9BACT</name>
<dbReference type="PATRIC" id="fig|1609981.3.peg.2114"/>
<dbReference type="GO" id="GO:0016740">
    <property type="term" value="F:transferase activity"/>
    <property type="evidence" value="ECO:0007669"/>
    <property type="project" value="UniProtKB-KW"/>
</dbReference>
<dbReference type="EMBL" id="CP010904">
    <property type="protein sequence ID" value="AKJ65267.1"/>
    <property type="molecule type" value="Genomic_DNA"/>
</dbReference>
<reference evidence="2" key="1">
    <citation type="submission" date="2015-02" db="EMBL/GenBank/DDBJ databases">
        <title>Description and complete genome sequence of the first cultured representative of the subdivision 5 of the Verrucomicrobia phylum.</title>
        <authorList>
            <person name="Spring S."/>
            <person name="Bunk B."/>
            <person name="Sproer C."/>
            <person name="Klenk H.-P."/>
        </authorList>
    </citation>
    <scope>NUCLEOTIDE SEQUENCE [LARGE SCALE GENOMIC DNA]</scope>
    <source>
        <strain evidence="2">L21-Fru-AB</strain>
    </source>
</reference>
<evidence type="ECO:0000313" key="2">
    <source>
        <dbReference type="Proteomes" id="UP000035268"/>
    </source>
</evidence>
<dbReference type="Proteomes" id="UP000035268">
    <property type="component" value="Chromosome"/>
</dbReference>
<dbReference type="AlphaFoldDB" id="A0A0G3EIJ9"/>
<keyword evidence="2" id="KW-1185">Reference proteome</keyword>
<dbReference type="RefSeq" id="WP_052882518.1">
    <property type="nucleotide sequence ID" value="NZ_CP010904.1"/>
</dbReference>
<keyword evidence="1" id="KW-0808">Transferase</keyword>
<evidence type="ECO:0000313" key="1">
    <source>
        <dbReference type="EMBL" id="AKJ65267.1"/>
    </source>
</evidence>
<proteinExistence type="predicted"/>
<organism evidence="1 2">
    <name type="scientific">Kiritimatiella glycovorans</name>
    <dbReference type="NCBI Taxonomy" id="1307763"/>
    <lineage>
        <taxon>Bacteria</taxon>
        <taxon>Pseudomonadati</taxon>
        <taxon>Kiritimatiellota</taxon>
        <taxon>Kiritimatiellia</taxon>
        <taxon>Kiritimatiellales</taxon>
        <taxon>Kiritimatiellaceae</taxon>
        <taxon>Kiritimatiella</taxon>
    </lineage>
</organism>
<gene>
    <name evidence="1" type="ORF">L21SP4_02034</name>
</gene>
<protein>
    <submittedName>
        <fullName evidence="1">Nucleotidyltransferase family protein</fullName>
    </submittedName>
</protein>
<dbReference type="KEGG" id="vbl:L21SP4_02034"/>
<accession>A0A0G3EIJ9</accession>
<dbReference type="InterPro" id="IPR029044">
    <property type="entry name" value="Nucleotide-diphossugar_trans"/>
</dbReference>